<proteinExistence type="predicted"/>
<dbReference type="InterPro" id="IPR002921">
    <property type="entry name" value="Fungal_lipase-type"/>
</dbReference>
<dbReference type="EMBL" id="CM010725">
    <property type="protein sequence ID" value="RZC84774.1"/>
    <property type="molecule type" value="Genomic_DNA"/>
</dbReference>
<keyword evidence="3" id="KW-1185">Reference proteome</keyword>
<dbReference type="OMA" id="HSISECV"/>
<dbReference type="Gramene" id="RZC84774">
    <property type="protein sequence ID" value="RZC84774"/>
    <property type="gene ID" value="C5167_047555"/>
</dbReference>
<evidence type="ECO:0000259" key="1">
    <source>
        <dbReference type="Pfam" id="PF01764"/>
    </source>
</evidence>
<feature type="domain" description="Fungal lipase-type" evidence="1">
    <location>
        <begin position="122"/>
        <end position="176"/>
    </location>
</feature>
<dbReference type="InterPro" id="IPR029058">
    <property type="entry name" value="AB_hydrolase_fold"/>
</dbReference>
<dbReference type="SUPFAM" id="SSF53474">
    <property type="entry name" value="alpha/beta-Hydrolases"/>
    <property type="match status" value="2"/>
</dbReference>
<dbReference type="PANTHER" id="PTHR31479:SF2">
    <property type="entry name" value="ALPHA_BETA-HYDROLASES SUPERFAMILY PROTEIN"/>
    <property type="match status" value="1"/>
</dbReference>
<dbReference type="Pfam" id="PF01764">
    <property type="entry name" value="Lipase_3"/>
    <property type="match status" value="1"/>
</dbReference>
<dbReference type="PANTHER" id="PTHR31479">
    <property type="entry name" value="ALPHA/BETA-HYDROLASES SUPERFAMILY PROTEIN"/>
    <property type="match status" value="1"/>
</dbReference>
<evidence type="ECO:0000313" key="3">
    <source>
        <dbReference type="Proteomes" id="UP000316621"/>
    </source>
</evidence>
<dbReference type="AlphaFoldDB" id="A0A4Y7LH06"/>
<gene>
    <name evidence="2" type="ORF">C5167_047555</name>
</gene>
<sequence>MLLLNHSLATYALKVRQNVHHRRIIAASLVCGSYFLEHDRQENRQGCEALAPQWWEFFNFQLLYPLIDSNDFSIFGAVYEYKPVAFNKHQTGIVPRYIIAFRGTTIKKQSVSQDLWLDLNIIKHGLHQSTRYNVAMEAVQNMVSAVGASNVWLAGHSLGSSIAMLVGKNMAKTGNYLESYLFNTPFIAAPIEKIQSEKVKRGARFAGSLVKAGLTVAMKGSKENRSPDDSFTALAAWVPKLFVNPADHICCEYIGYFEHRDRMEYLGVSGIEKLAMQTSVTGLLKSAIGRESEVIHVVPSASLTINRSPSWELPTFMQAHGIQQWLKEDLRLNSKASQSKQKKIEKIGSKRDFKITGPLHLTNVDWKSGHHRRCIAASLVHGVYALEFDRQEKQQGCEALAPPWWEFFSFQLLHILVDSIDSSTFGAIYEFNSNATKYHFARIPRYVIAFRGTTIKKHSISQDVKLDLQLIKHGLHHSPRFGIAMQAVENMVSVAGACNVWLAGHSLGSSIAMLAGKNMAKTGNLLEAYLFNTPFVSAPIQRIKDEKVRHGVRIASSLVKAGLAVAIKGKQDSKKSDDPFSVLSAWTPNLFVNPEDHVCSEYIGYFKHREKMESLGVGRIERYATQTSVTGLLKSATGMESEVIHLIPSAHVTINRTPSLTFKKAHGIHQWLRDDLHLQSKAYRYTL</sequence>
<evidence type="ECO:0000313" key="2">
    <source>
        <dbReference type="EMBL" id="RZC84774.1"/>
    </source>
</evidence>
<accession>A0A4Y7LH06</accession>
<name>A0A4Y7LH06_PAPSO</name>
<protein>
    <recommendedName>
        <fullName evidence="1">Fungal lipase-type domain-containing protein</fullName>
    </recommendedName>
</protein>
<organism evidence="2 3">
    <name type="scientific">Papaver somniferum</name>
    <name type="common">Opium poppy</name>
    <dbReference type="NCBI Taxonomy" id="3469"/>
    <lineage>
        <taxon>Eukaryota</taxon>
        <taxon>Viridiplantae</taxon>
        <taxon>Streptophyta</taxon>
        <taxon>Embryophyta</taxon>
        <taxon>Tracheophyta</taxon>
        <taxon>Spermatophyta</taxon>
        <taxon>Magnoliopsida</taxon>
        <taxon>Ranunculales</taxon>
        <taxon>Papaveraceae</taxon>
        <taxon>Papaveroideae</taxon>
        <taxon>Papaver</taxon>
    </lineage>
</organism>
<dbReference type="Gene3D" id="3.40.50.1820">
    <property type="entry name" value="alpha/beta hydrolase"/>
    <property type="match status" value="2"/>
</dbReference>
<dbReference type="GO" id="GO:0006629">
    <property type="term" value="P:lipid metabolic process"/>
    <property type="evidence" value="ECO:0007669"/>
    <property type="project" value="InterPro"/>
</dbReference>
<reference evidence="2 3" key="1">
    <citation type="journal article" date="2018" name="Science">
        <title>The opium poppy genome and morphinan production.</title>
        <authorList>
            <person name="Guo L."/>
            <person name="Winzer T."/>
            <person name="Yang X."/>
            <person name="Li Y."/>
            <person name="Ning Z."/>
            <person name="He Z."/>
            <person name="Teodor R."/>
            <person name="Lu Y."/>
            <person name="Bowser T.A."/>
            <person name="Graham I.A."/>
            <person name="Ye K."/>
        </authorList>
    </citation>
    <scope>NUCLEOTIDE SEQUENCE [LARGE SCALE GENOMIC DNA]</scope>
    <source>
        <strain evidence="3">cv. HN1</strain>
        <tissue evidence="2">Leaves</tissue>
    </source>
</reference>
<dbReference type="Proteomes" id="UP000316621">
    <property type="component" value="Chromosome 11"/>
</dbReference>